<dbReference type="InterPro" id="IPR050321">
    <property type="entry name" value="Glycosyltr_2/OpgH_subfam"/>
</dbReference>
<evidence type="ECO:0000256" key="5">
    <source>
        <dbReference type="ARBA" id="ARBA00022989"/>
    </source>
</evidence>
<evidence type="ECO:0000256" key="6">
    <source>
        <dbReference type="ARBA" id="ARBA00023136"/>
    </source>
</evidence>
<accession>A0A0P1EUV2</accession>
<organism evidence="10 11">
    <name type="scientific">Shimia marina</name>
    <dbReference type="NCBI Taxonomy" id="321267"/>
    <lineage>
        <taxon>Bacteria</taxon>
        <taxon>Pseudomonadati</taxon>
        <taxon>Pseudomonadota</taxon>
        <taxon>Alphaproteobacteria</taxon>
        <taxon>Rhodobacterales</taxon>
        <taxon>Roseobacteraceae</taxon>
    </lineage>
</organism>
<dbReference type="Proteomes" id="UP000054823">
    <property type="component" value="Unassembled WGS sequence"/>
</dbReference>
<gene>
    <name evidence="10" type="primary">bcsA</name>
    <name evidence="10" type="ORF">SHM7688_03895</name>
</gene>
<evidence type="ECO:0000256" key="7">
    <source>
        <dbReference type="SAM" id="Phobius"/>
    </source>
</evidence>
<evidence type="ECO:0000256" key="1">
    <source>
        <dbReference type="ARBA" id="ARBA00004141"/>
    </source>
</evidence>
<sequence>MKTPYFKAFESRRPRFNSPMTPVQRRLWHGLAGVSAASGALYLHWRWTTSLNPDALLFSALVAGAETLFYLGALLFTFDIWDEGDTPQQPPPKMREAAGLDGAAGPIAVDVFITTYDEPPEVVAPSVQEAKAVQVPEGVGMRIWLLDDGNRAQMADLAARENIGYFARDTNEGFKAGNLRNGLLQTSGDFVVICDADTRLFPRFLHNTLGYFCDPQVAWVQTPHWFYDLPEGQPWAAWLARHLGLSPKGTLARRGGGALTWITGRSHVGSDPFMSDPLMFFDVIQRRRNRNGAAFCCGAGSIHRREAVFDAALKRKACAVGRLEVARALAGLTVQDQLRAVPLEPYKFHVSEDLYTSILLHEDSTAGWRSVYHPQVESRMLSPMSLEAWAGQRLKYAGGSFDIAVRDNPLWRRGLSWQQKLHYGATFWSYISLLWAPILLLAPMVSLITGVTPVKAYTVDFFAHFLPAVLAGELAMIWGCKGHGLGAGRVLSVAVLPVHMRALYCVLRGQRPGFAPTPKLPMSGAGRRHVVPHLLVIAAMSAAVAIGIWRTWSGDPGFSPPLLVINLFWLMCNMILVARLPLAALFQGAVLSPDADDIDAEVSFTPRSMLAEKEVFHACRSSI</sequence>
<feature type="domain" description="Glycosyltransferase 2-like" evidence="9">
    <location>
        <begin position="279"/>
        <end position="451"/>
    </location>
</feature>
<dbReference type="InterPro" id="IPR029044">
    <property type="entry name" value="Nucleotide-diphossugar_trans"/>
</dbReference>
<dbReference type="AlphaFoldDB" id="A0A0P1EUV2"/>
<feature type="transmembrane region" description="Helical" evidence="7">
    <location>
        <begin position="558"/>
        <end position="578"/>
    </location>
</feature>
<dbReference type="Gene3D" id="3.90.550.10">
    <property type="entry name" value="Spore Coat Polysaccharide Biosynthesis Protein SpsA, Chain A"/>
    <property type="match status" value="2"/>
</dbReference>
<feature type="transmembrane region" description="Helical" evidence="7">
    <location>
        <begin position="55"/>
        <end position="78"/>
    </location>
</feature>
<keyword evidence="3 10" id="KW-0808">Transferase</keyword>
<protein>
    <submittedName>
        <fullName evidence="10">Cellulose synthase catalytic subunit [UDP-forming]</fullName>
        <ecNumber evidence="10">2.4.1.12</ecNumber>
    </submittedName>
</protein>
<dbReference type="Pfam" id="PF00535">
    <property type="entry name" value="Glycos_transf_2"/>
    <property type="match status" value="1"/>
</dbReference>
<feature type="transmembrane region" description="Helical" evidence="7">
    <location>
        <begin position="461"/>
        <end position="480"/>
    </location>
</feature>
<dbReference type="InterPro" id="IPR001173">
    <property type="entry name" value="Glyco_trans_2-like"/>
</dbReference>
<evidence type="ECO:0000313" key="11">
    <source>
        <dbReference type="Proteomes" id="UP000054823"/>
    </source>
</evidence>
<evidence type="ECO:0000256" key="4">
    <source>
        <dbReference type="ARBA" id="ARBA00022692"/>
    </source>
</evidence>
<dbReference type="GO" id="GO:0016760">
    <property type="term" value="F:cellulose synthase (UDP-forming) activity"/>
    <property type="evidence" value="ECO:0007669"/>
    <property type="project" value="UniProtKB-EC"/>
</dbReference>
<keyword evidence="2 10" id="KW-0328">Glycosyltransferase</keyword>
<dbReference type="CDD" id="cd06421">
    <property type="entry name" value="CESA_CelA_like"/>
    <property type="match status" value="1"/>
</dbReference>
<comment type="subcellular location">
    <subcellularLocation>
        <location evidence="1">Membrane</location>
        <topology evidence="1">Multi-pass membrane protein</topology>
    </subcellularLocation>
</comment>
<evidence type="ECO:0000259" key="8">
    <source>
        <dbReference type="Pfam" id="PF00535"/>
    </source>
</evidence>
<dbReference type="GO" id="GO:0005886">
    <property type="term" value="C:plasma membrane"/>
    <property type="evidence" value="ECO:0007669"/>
    <property type="project" value="TreeGrafter"/>
</dbReference>
<reference evidence="10 11" key="1">
    <citation type="submission" date="2015-09" db="EMBL/GenBank/DDBJ databases">
        <authorList>
            <consortium name="Swine Surveillance"/>
        </authorList>
    </citation>
    <scope>NUCLEOTIDE SEQUENCE [LARGE SCALE GENOMIC DNA]</scope>
    <source>
        <strain evidence="10 11">CECT 7688</strain>
    </source>
</reference>
<evidence type="ECO:0000256" key="2">
    <source>
        <dbReference type="ARBA" id="ARBA00022676"/>
    </source>
</evidence>
<evidence type="ECO:0000313" key="10">
    <source>
        <dbReference type="EMBL" id="CUH54424.1"/>
    </source>
</evidence>
<feature type="transmembrane region" description="Helical" evidence="7">
    <location>
        <begin position="530"/>
        <end position="552"/>
    </location>
</feature>
<feature type="transmembrane region" description="Helical" evidence="7">
    <location>
        <begin position="427"/>
        <end position="449"/>
    </location>
</feature>
<evidence type="ECO:0000256" key="3">
    <source>
        <dbReference type="ARBA" id="ARBA00022679"/>
    </source>
</evidence>
<feature type="domain" description="Glycosyltransferase 2-like" evidence="8">
    <location>
        <begin position="111"/>
        <end position="231"/>
    </location>
</feature>
<dbReference type="PANTHER" id="PTHR43867">
    <property type="entry name" value="CELLULOSE SYNTHASE CATALYTIC SUBUNIT A [UDP-FORMING]"/>
    <property type="match status" value="1"/>
</dbReference>
<dbReference type="RefSeq" id="WP_083499120.1">
    <property type="nucleotide sequence ID" value="NZ_CYPW01000040.1"/>
</dbReference>
<proteinExistence type="predicted"/>
<dbReference type="OrthoDB" id="9806824at2"/>
<dbReference type="EMBL" id="CYPW01000040">
    <property type="protein sequence ID" value="CUH54424.1"/>
    <property type="molecule type" value="Genomic_DNA"/>
</dbReference>
<dbReference type="Pfam" id="PF13632">
    <property type="entry name" value="Glyco_trans_2_3"/>
    <property type="match status" value="1"/>
</dbReference>
<evidence type="ECO:0000259" key="9">
    <source>
        <dbReference type="Pfam" id="PF13632"/>
    </source>
</evidence>
<keyword evidence="11" id="KW-1185">Reference proteome</keyword>
<name>A0A0P1EUV2_9RHOB</name>
<dbReference type="EC" id="2.4.1.12" evidence="10"/>
<dbReference type="STRING" id="321267.SHM7688_03895"/>
<keyword evidence="5 7" id="KW-1133">Transmembrane helix</keyword>
<keyword evidence="6 7" id="KW-0472">Membrane</keyword>
<dbReference type="SUPFAM" id="SSF53448">
    <property type="entry name" value="Nucleotide-diphospho-sugar transferases"/>
    <property type="match status" value="1"/>
</dbReference>
<keyword evidence="4 7" id="KW-0812">Transmembrane</keyword>
<dbReference type="PANTHER" id="PTHR43867:SF2">
    <property type="entry name" value="CELLULOSE SYNTHASE CATALYTIC SUBUNIT A [UDP-FORMING]"/>
    <property type="match status" value="1"/>
</dbReference>